<evidence type="ECO:0000313" key="3">
    <source>
        <dbReference type="EMBL" id="AYV83999.1"/>
    </source>
</evidence>
<feature type="transmembrane region" description="Helical" evidence="1">
    <location>
        <begin position="6"/>
        <end position="22"/>
    </location>
</feature>
<dbReference type="CDD" id="cd06532">
    <property type="entry name" value="Glyco_transf_25"/>
    <property type="match status" value="1"/>
</dbReference>
<dbReference type="GO" id="GO:0016740">
    <property type="term" value="F:transferase activity"/>
    <property type="evidence" value="ECO:0007669"/>
    <property type="project" value="UniProtKB-KW"/>
</dbReference>
<gene>
    <name evidence="3" type="ORF">Hyperionvirus15_37</name>
</gene>
<sequence>MENIYIVILVIVCVTIYLVGGGNKFEYMGGEAVDDYLSEVPIFIINLKARRERKRLAVREMRKHNISAEVVNGIDGNSLDRGELIRHGLIDDETGYRKLRKGEIGCYFSHLRCWELIWRTGKEYGIVLEDDVVLDDNFRGKFNRLLSDLEGVRWDYICLGRRCNRRWFNDRDCDHGKEIVKNIYYPSLMGYATFAYVIKRDVIKRLMKGTFPIAKPVDVVVLEENDKGEIKSVILGRDLIRVRNIEDSDTVKIK</sequence>
<feature type="domain" description="Glycosyl transferase family 25" evidence="2">
    <location>
        <begin position="41"/>
        <end position="220"/>
    </location>
</feature>
<name>A0A3G5AF47_9VIRU</name>
<proteinExistence type="predicted"/>
<keyword evidence="1" id="KW-0472">Membrane</keyword>
<keyword evidence="3" id="KW-0808">Transferase</keyword>
<evidence type="ECO:0000259" key="2">
    <source>
        <dbReference type="Pfam" id="PF01755"/>
    </source>
</evidence>
<keyword evidence="1" id="KW-0812">Transmembrane</keyword>
<keyword evidence="1" id="KW-1133">Transmembrane helix</keyword>
<organism evidence="3">
    <name type="scientific">Hyperionvirus sp</name>
    <dbReference type="NCBI Taxonomy" id="2487770"/>
    <lineage>
        <taxon>Viruses</taxon>
        <taxon>Varidnaviria</taxon>
        <taxon>Bamfordvirae</taxon>
        <taxon>Nucleocytoviricota</taxon>
        <taxon>Megaviricetes</taxon>
        <taxon>Imitervirales</taxon>
        <taxon>Mimiviridae</taxon>
        <taxon>Klosneuvirinae</taxon>
    </lineage>
</organism>
<evidence type="ECO:0000256" key="1">
    <source>
        <dbReference type="SAM" id="Phobius"/>
    </source>
</evidence>
<dbReference type="InterPro" id="IPR002654">
    <property type="entry name" value="Glyco_trans_25"/>
</dbReference>
<protein>
    <submittedName>
        <fullName evidence="3">Glycosyltransferase family 25</fullName>
    </submittedName>
</protein>
<dbReference type="EMBL" id="MK072397">
    <property type="protein sequence ID" value="AYV83999.1"/>
    <property type="molecule type" value="Genomic_DNA"/>
</dbReference>
<dbReference type="Pfam" id="PF01755">
    <property type="entry name" value="Glyco_transf_25"/>
    <property type="match status" value="1"/>
</dbReference>
<accession>A0A3G5AF47</accession>
<reference evidence="3" key="1">
    <citation type="submission" date="2018-10" db="EMBL/GenBank/DDBJ databases">
        <title>Hidden diversity of soil giant viruses.</title>
        <authorList>
            <person name="Schulz F."/>
            <person name="Alteio L."/>
            <person name="Goudeau D."/>
            <person name="Ryan E.M."/>
            <person name="Malmstrom R.R."/>
            <person name="Blanchard J."/>
            <person name="Woyke T."/>
        </authorList>
    </citation>
    <scope>NUCLEOTIDE SEQUENCE</scope>
    <source>
        <strain evidence="3">HYV1</strain>
    </source>
</reference>